<evidence type="ECO:0000256" key="2">
    <source>
        <dbReference type="ARBA" id="ARBA00023125"/>
    </source>
</evidence>
<evidence type="ECO:0000313" key="8">
    <source>
        <dbReference type="EMBL" id="EAY21387.1"/>
    </source>
</evidence>
<keyword evidence="2 8" id="KW-0238">DNA-binding</keyword>
<dbReference type="GO" id="GO:0006355">
    <property type="term" value="P:regulation of DNA-templated transcription"/>
    <property type="evidence" value="ECO:0000318"/>
    <property type="project" value="GO_Central"/>
</dbReference>
<protein>
    <submittedName>
        <fullName evidence="8">Myb-like DNA-binding domain containing protein</fullName>
    </submittedName>
</protein>
<keyword evidence="3" id="KW-0804">Transcription</keyword>
<keyword evidence="9" id="KW-1185">Reference proteome</keyword>
<dbReference type="GO" id="GO:0000981">
    <property type="term" value="F:DNA-binding transcription factor activity, RNA polymerase II-specific"/>
    <property type="evidence" value="ECO:0000318"/>
    <property type="project" value="GO_Central"/>
</dbReference>
<evidence type="ECO:0000313" key="9">
    <source>
        <dbReference type="Proteomes" id="UP000001542"/>
    </source>
</evidence>
<dbReference type="InterPro" id="IPR017930">
    <property type="entry name" value="Myb_dom"/>
</dbReference>
<dbReference type="InterPro" id="IPR001005">
    <property type="entry name" value="SANT/Myb"/>
</dbReference>
<dbReference type="InterPro" id="IPR051575">
    <property type="entry name" value="Myb-like_DNA-bd"/>
</dbReference>
<evidence type="ECO:0000256" key="4">
    <source>
        <dbReference type="ARBA" id="ARBA00023242"/>
    </source>
</evidence>
<feature type="domain" description="Myb-like" evidence="6">
    <location>
        <begin position="5"/>
        <end position="56"/>
    </location>
</feature>
<dbReference type="Gene3D" id="1.10.10.60">
    <property type="entry name" value="Homeodomain-like"/>
    <property type="match status" value="2"/>
</dbReference>
<evidence type="ECO:0000256" key="5">
    <source>
        <dbReference type="SAM" id="MobiDB-lite"/>
    </source>
</evidence>
<dbReference type="CDD" id="cd00167">
    <property type="entry name" value="SANT"/>
    <property type="match status" value="2"/>
</dbReference>
<reference evidence="8" key="1">
    <citation type="submission" date="2006-10" db="EMBL/GenBank/DDBJ databases">
        <authorList>
            <person name="Amadeo P."/>
            <person name="Zhao Q."/>
            <person name="Wortman J."/>
            <person name="Fraser-Liggett C."/>
            <person name="Carlton J."/>
        </authorList>
    </citation>
    <scope>NUCLEOTIDE SEQUENCE</scope>
    <source>
        <strain evidence="8">G3</strain>
    </source>
</reference>
<sequence length="166" mass="19450">MFAFGSSLPKNKFSESEDNKLRHAVEQYGTNNWKAVSKLLNGRNARQCKDRWEKYLSPNINWKPFSPEDDLLILKCYNLYGPKWMKISKHFQGRTDISIKSRYLLLQRHGETVEKIETALNSPVENKSEQVQAQTTSTDESENDNSFQSISFEDFNTEFMFDFPVY</sequence>
<dbReference type="Pfam" id="PF00249">
    <property type="entry name" value="Myb_DNA-binding"/>
    <property type="match status" value="2"/>
</dbReference>
<dbReference type="InParanoid" id="A2DDL1"/>
<feature type="domain" description="Myb-like" evidence="6">
    <location>
        <begin position="57"/>
        <end position="103"/>
    </location>
</feature>
<dbReference type="PANTHER" id="PTHR46621">
    <property type="entry name" value="SNRNA-ACTIVATING PROTEIN COMPLEX SUBUNIT 4"/>
    <property type="match status" value="1"/>
</dbReference>
<dbReference type="VEuPathDB" id="TrichDB:TVAG_198240"/>
<dbReference type="PROSITE" id="PS51294">
    <property type="entry name" value="HTH_MYB"/>
    <property type="match status" value="2"/>
</dbReference>
<dbReference type="PANTHER" id="PTHR46621:SF1">
    <property type="entry name" value="SNRNA-ACTIVATING PROTEIN COMPLEX SUBUNIT 4"/>
    <property type="match status" value="1"/>
</dbReference>
<keyword evidence="1" id="KW-0805">Transcription regulation</keyword>
<dbReference type="VEuPathDB" id="TrichDB:TVAGG3_0998670"/>
<reference evidence="8" key="2">
    <citation type="journal article" date="2007" name="Science">
        <title>Draft genome sequence of the sexually transmitted pathogen Trichomonas vaginalis.</title>
        <authorList>
            <person name="Carlton J.M."/>
            <person name="Hirt R.P."/>
            <person name="Silva J.C."/>
            <person name="Delcher A.L."/>
            <person name="Schatz M."/>
            <person name="Zhao Q."/>
            <person name="Wortman J.R."/>
            <person name="Bidwell S.L."/>
            <person name="Alsmark U.C.M."/>
            <person name="Besteiro S."/>
            <person name="Sicheritz-Ponten T."/>
            <person name="Noel C.J."/>
            <person name="Dacks J.B."/>
            <person name="Foster P.G."/>
            <person name="Simillion C."/>
            <person name="Van de Peer Y."/>
            <person name="Miranda-Saavedra D."/>
            <person name="Barton G.J."/>
            <person name="Westrop G.D."/>
            <person name="Mueller S."/>
            <person name="Dessi D."/>
            <person name="Fiori P.L."/>
            <person name="Ren Q."/>
            <person name="Paulsen I."/>
            <person name="Zhang H."/>
            <person name="Bastida-Corcuera F.D."/>
            <person name="Simoes-Barbosa A."/>
            <person name="Brown M.T."/>
            <person name="Hayes R.D."/>
            <person name="Mukherjee M."/>
            <person name="Okumura C.Y."/>
            <person name="Schneider R."/>
            <person name="Smith A.J."/>
            <person name="Vanacova S."/>
            <person name="Villalvazo M."/>
            <person name="Haas B.J."/>
            <person name="Pertea M."/>
            <person name="Feldblyum T.V."/>
            <person name="Utterback T.R."/>
            <person name="Shu C.L."/>
            <person name="Osoegawa K."/>
            <person name="de Jong P.J."/>
            <person name="Hrdy I."/>
            <person name="Horvathova L."/>
            <person name="Zubacova Z."/>
            <person name="Dolezal P."/>
            <person name="Malik S.B."/>
            <person name="Logsdon J.M. Jr."/>
            <person name="Henze K."/>
            <person name="Gupta A."/>
            <person name="Wang C.C."/>
            <person name="Dunne R.L."/>
            <person name="Upcroft J.A."/>
            <person name="Upcroft P."/>
            <person name="White O."/>
            <person name="Salzberg S.L."/>
            <person name="Tang P."/>
            <person name="Chiu C.-H."/>
            <person name="Lee Y.-S."/>
            <person name="Embley T.M."/>
            <person name="Coombs G.H."/>
            <person name="Mottram J.C."/>
            <person name="Tachezy J."/>
            <person name="Fraser-Liggett C.M."/>
            <person name="Johnson P.J."/>
        </authorList>
    </citation>
    <scope>NUCLEOTIDE SEQUENCE [LARGE SCALE GENOMIC DNA]</scope>
    <source>
        <strain evidence="8">G3</strain>
    </source>
</reference>
<dbReference type="FunFam" id="1.10.10.60:FF:000016">
    <property type="entry name" value="Transcriptional activator Myb isoform A"/>
    <property type="match status" value="1"/>
</dbReference>
<dbReference type="Proteomes" id="UP000001542">
    <property type="component" value="Unassembled WGS sequence"/>
</dbReference>
<proteinExistence type="predicted"/>
<dbReference type="SUPFAM" id="SSF46689">
    <property type="entry name" value="Homeodomain-like"/>
    <property type="match status" value="1"/>
</dbReference>
<dbReference type="AlphaFoldDB" id="A2DDL1"/>
<dbReference type="SMART" id="SM00717">
    <property type="entry name" value="SANT"/>
    <property type="match status" value="2"/>
</dbReference>
<dbReference type="STRING" id="5722.A2DDL1"/>
<evidence type="ECO:0000256" key="1">
    <source>
        <dbReference type="ARBA" id="ARBA00023015"/>
    </source>
</evidence>
<feature type="domain" description="HTH myb-type" evidence="7">
    <location>
        <begin position="5"/>
        <end position="60"/>
    </location>
</feature>
<organism evidence="8 9">
    <name type="scientific">Trichomonas vaginalis (strain ATCC PRA-98 / G3)</name>
    <dbReference type="NCBI Taxonomy" id="412133"/>
    <lineage>
        <taxon>Eukaryota</taxon>
        <taxon>Metamonada</taxon>
        <taxon>Parabasalia</taxon>
        <taxon>Trichomonadida</taxon>
        <taxon>Trichomonadidae</taxon>
        <taxon>Trichomonas</taxon>
    </lineage>
</organism>
<dbReference type="OrthoDB" id="683124at2759"/>
<dbReference type="InterPro" id="IPR009057">
    <property type="entry name" value="Homeodomain-like_sf"/>
</dbReference>
<accession>A2DDL1</accession>
<feature type="domain" description="HTH myb-type" evidence="7">
    <location>
        <begin position="64"/>
        <end position="111"/>
    </location>
</feature>
<dbReference type="KEGG" id="tva:5466924"/>
<evidence type="ECO:0000256" key="3">
    <source>
        <dbReference type="ARBA" id="ARBA00023163"/>
    </source>
</evidence>
<dbReference type="PROSITE" id="PS50090">
    <property type="entry name" value="MYB_LIKE"/>
    <property type="match status" value="2"/>
</dbReference>
<name>A2DDL1_TRIV3</name>
<feature type="region of interest" description="Disordered" evidence="5">
    <location>
        <begin position="124"/>
        <end position="145"/>
    </location>
</feature>
<dbReference type="GO" id="GO:0000978">
    <property type="term" value="F:RNA polymerase II cis-regulatory region sequence-specific DNA binding"/>
    <property type="evidence" value="ECO:0000318"/>
    <property type="project" value="GO_Central"/>
</dbReference>
<dbReference type="eggNOG" id="KOG0048">
    <property type="taxonomic scope" value="Eukaryota"/>
</dbReference>
<evidence type="ECO:0000259" key="6">
    <source>
        <dbReference type="PROSITE" id="PS50090"/>
    </source>
</evidence>
<keyword evidence="4" id="KW-0539">Nucleus</keyword>
<dbReference type="EMBL" id="DS113190">
    <property type="protein sequence ID" value="EAY21387.1"/>
    <property type="molecule type" value="Genomic_DNA"/>
</dbReference>
<dbReference type="GO" id="GO:0005634">
    <property type="term" value="C:nucleus"/>
    <property type="evidence" value="ECO:0000318"/>
    <property type="project" value="GO_Central"/>
</dbReference>
<dbReference type="SMR" id="A2DDL1"/>
<dbReference type="RefSeq" id="XP_001582373.1">
    <property type="nucleotide sequence ID" value="XM_001582323.1"/>
</dbReference>
<gene>
    <name evidence="8" type="ORF">TVAG_198240</name>
</gene>
<evidence type="ECO:0000259" key="7">
    <source>
        <dbReference type="PROSITE" id="PS51294"/>
    </source>
</evidence>